<dbReference type="Pfam" id="PF13487">
    <property type="entry name" value="HD_5"/>
    <property type="match status" value="1"/>
</dbReference>
<dbReference type="InterPro" id="IPR029787">
    <property type="entry name" value="Nucleotide_cyclase"/>
</dbReference>
<evidence type="ECO:0000313" key="5">
    <source>
        <dbReference type="Proteomes" id="UP000078290"/>
    </source>
</evidence>
<dbReference type="InterPro" id="IPR000160">
    <property type="entry name" value="GGDEF_dom"/>
</dbReference>
<proteinExistence type="predicted"/>
<dbReference type="CDD" id="cd00077">
    <property type="entry name" value="HDc"/>
    <property type="match status" value="1"/>
</dbReference>
<dbReference type="SMART" id="SM00471">
    <property type="entry name" value="HDc"/>
    <property type="match status" value="1"/>
</dbReference>
<sequence length="616" mass="72238">MSAGYLKNYVKWYVMSIYLLGIFFCFWKGDFFAQSVEDWVLIYMLSASILLLSYFNIHLPPKDNSFSMDSAIYLASIFLYGISLTINVLFISIIIELMYKKRVALWKHIFNFSMYCLMIVGAYYSFLLFGGKIGEINIHNLFPYMISLLVYFGLNILLMFLFFFFSGQMFRGTFDLGILKEACISYSVTLLLSLVLTILLKEQRFFGLFLFTILVVLLSFAFRKFLYLYQDVSERANKDHLTGLYNHGFFKETLNEHFSDAKKLKQPFCLALMDLDDFKKYNDRNGHLQGDKLLQFFGELLKKAVDGTDFVAARYGGEEFAILMPSTTKEEAFSFLDRLRKEINDTYFFGVEHVPYRCLSFSCGIAEMERSMYDSGELIHKADQALYYAKAQGKNNVQVYEEHNICFDEIKFKENLDTLEQQVKFFLSKDVYTYRHSKRVFKYASEFSQMLDLTDHERQTLVLGALIHDIGKIEVPRDILNKEGKLERHEWEIVKKHVTWGKEIIAAEKQFDDLIPLVELHHERYDGKGYPYGLKGEEIPKLVRILCIIDSFDAMTTERPYQRTKTFEEAVSEIMRCAGTQFDPFYAKLFTEFIQEKYLSRVQKQTEKYHDNEAVQ</sequence>
<dbReference type="Proteomes" id="UP000078290">
    <property type="component" value="Unassembled WGS sequence"/>
</dbReference>
<keyword evidence="1" id="KW-0812">Transmembrane</keyword>
<comment type="caution">
    <text evidence="4">The sequence shown here is derived from an EMBL/GenBank/DDBJ whole genome shotgun (WGS) entry which is preliminary data.</text>
</comment>
<dbReference type="PROSITE" id="PS50887">
    <property type="entry name" value="GGDEF"/>
    <property type="match status" value="1"/>
</dbReference>
<keyword evidence="1" id="KW-1133">Transmembrane helix</keyword>
<accession>A0A1B7KVF6</accession>
<keyword evidence="1" id="KW-0472">Membrane</keyword>
<dbReference type="SUPFAM" id="SSF109604">
    <property type="entry name" value="HD-domain/PDEase-like"/>
    <property type="match status" value="1"/>
</dbReference>
<evidence type="ECO:0000259" key="3">
    <source>
        <dbReference type="PROSITE" id="PS51832"/>
    </source>
</evidence>
<feature type="domain" description="HD-GYP" evidence="3">
    <location>
        <begin position="411"/>
        <end position="606"/>
    </location>
</feature>
<feature type="domain" description="GGDEF" evidence="2">
    <location>
        <begin position="266"/>
        <end position="402"/>
    </location>
</feature>
<feature type="transmembrane region" description="Helical" evidence="1">
    <location>
        <begin position="177"/>
        <end position="199"/>
    </location>
</feature>
<reference evidence="5" key="1">
    <citation type="submission" date="2016-05" db="EMBL/GenBank/DDBJ databases">
        <authorList>
            <person name="Wang W."/>
            <person name="Zhu L."/>
        </authorList>
    </citation>
    <scope>NUCLEOTIDE SEQUENCE [LARGE SCALE GENOMIC DNA]</scope>
    <source>
        <strain evidence="5">W-2</strain>
    </source>
</reference>
<feature type="transmembrane region" description="Helical" evidence="1">
    <location>
        <begin position="39"/>
        <end position="59"/>
    </location>
</feature>
<dbReference type="PROSITE" id="PS51832">
    <property type="entry name" value="HD_GYP"/>
    <property type="match status" value="1"/>
</dbReference>
<dbReference type="InterPro" id="IPR043128">
    <property type="entry name" value="Rev_trsase/Diguanyl_cyclase"/>
</dbReference>
<dbReference type="AlphaFoldDB" id="A0A1B7KVF6"/>
<dbReference type="GO" id="GO:0016787">
    <property type="term" value="F:hydrolase activity"/>
    <property type="evidence" value="ECO:0007669"/>
    <property type="project" value="UniProtKB-KW"/>
</dbReference>
<evidence type="ECO:0000256" key="1">
    <source>
        <dbReference type="SAM" id="Phobius"/>
    </source>
</evidence>
<feature type="transmembrane region" description="Helical" evidence="1">
    <location>
        <begin position="205"/>
        <end position="226"/>
    </location>
</feature>
<dbReference type="Gene3D" id="3.30.70.270">
    <property type="match status" value="1"/>
</dbReference>
<protein>
    <submittedName>
        <fullName evidence="4">HD family phosphohydrolase</fullName>
    </submittedName>
</protein>
<organism evidence="4 5">
    <name type="scientific">Parageobacillus thermoglucosidasius</name>
    <name type="common">Geobacillus thermoglucosidasius</name>
    <dbReference type="NCBI Taxonomy" id="1426"/>
    <lineage>
        <taxon>Bacteria</taxon>
        <taxon>Bacillati</taxon>
        <taxon>Bacillota</taxon>
        <taxon>Bacilli</taxon>
        <taxon>Bacillales</taxon>
        <taxon>Anoxybacillaceae</taxon>
        <taxon>Parageobacillus</taxon>
    </lineage>
</organism>
<dbReference type="Pfam" id="PF00990">
    <property type="entry name" value="GGDEF"/>
    <property type="match status" value="1"/>
</dbReference>
<name>A0A1B7KVF6_PARTM</name>
<gene>
    <name evidence="4" type="ORF">A7K69_16485</name>
</gene>
<dbReference type="SUPFAM" id="SSF55073">
    <property type="entry name" value="Nucleotide cyclase"/>
    <property type="match status" value="1"/>
</dbReference>
<dbReference type="InterPro" id="IPR037522">
    <property type="entry name" value="HD_GYP_dom"/>
</dbReference>
<evidence type="ECO:0000259" key="2">
    <source>
        <dbReference type="PROSITE" id="PS50887"/>
    </source>
</evidence>
<dbReference type="CDD" id="cd01949">
    <property type="entry name" value="GGDEF"/>
    <property type="match status" value="1"/>
</dbReference>
<feature type="transmembrane region" description="Helical" evidence="1">
    <location>
        <begin position="71"/>
        <end position="97"/>
    </location>
</feature>
<keyword evidence="4" id="KW-0378">Hydrolase</keyword>
<dbReference type="OrthoDB" id="9759601at2"/>
<dbReference type="FunFam" id="3.30.70.270:FF:000001">
    <property type="entry name" value="Diguanylate cyclase domain protein"/>
    <property type="match status" value="1"/>
</dbReference>
<feature type="transmembrane region" description="Helical" evidence="1">
    <location>
        <begin position="12"/>
        <end position="27"/>
    </location>
</feature>
<dbReference type="Gene3D" id="1.10.3210.10">
    <property type="entry name" value="Hypothetical protein af1432"/>
    <property type="match status" value="1"/>
</dbReference>
<dbReference type="InterPro" id="IPR003607">
    <property type="entry name" value="HD/PDEase_dom"/>
</dbReference>
<dbReference type="EMBL" id="LXMA01000003">
    <property type="protein sequence ID" value="OAT74027.1"/>
    <property type="molecule type" value="Genomic_DNA"/>
</dbReference>
<feature type="transmembrane region" description="Helical" evidence="1">
    <location>
        <begin position="141"/>
        <end position="165"/>
    </location>
</feature>
<dbReference type="PANTHER" id="PTHR43155">
    <property type="entry name" value="CYCLIC DI-GMP PHOSPHODIESTERASE PA4108-RELATED"/>
    <property type="match status" value="1"/>
</dbReference>
<dbReference type="SMART" id="SM00267">
    <property type="entry name" value="GGDEF"/>
    <property type="match status" value="1"/>
</dbReference>
<dbReference type="RefSeq" id="WP_064550432.1">
    <property type="nucleotide sequence ID" value="NZ_LXMA01000003.1"/>
</dbReference>
<feature type="transmembrane region" description="Helical" evidence="1">
    <location>
        <begin position="109"/>
        <end position="129"/>
    </location>
</feature>
<dbReference type="NCBIfam" id="TIGR00254">
    <property type="entry name" value="GGDEF"/>
    <property type="match status" value="1"/>
</dbReference>
<evidence type="ECO:0000313" key="4">
    <source>
        <dbReference type="EMBL" id="OAT74027.1"/>
    </source>
</evidence>